<comment type="subcellular location">
    <subcellularLocation>
        <location evidence="5">Nucleus</location>
        <location evidence="5">Nucleolus</location>
    </subcellularLocation>
    <subcellularLocation>
        <location evidence="5">Nucleus</location>
        <location evidence="5">Nucleoplasm</location>
    </subcellularLocation>
</comment>
<evidence type="ECO:0000256" key="2">
    <source>
        <dbReference type="ARBA" id="ARBA00018339"/>
    </source>
</evidence>
<feature type="compositionally biased region" description="Basic and acidic residues" evidence="6">
    <location>
        <begin position="288"/>
        <end position="302"/>
    </location>
</feature>
<reference evidence="7" key="1">
    <citation type="submission" date="2014-05" db="EMBL/GenBank/DDBJ databases">
        <title>The transcriptome of the halophilic microalga Tetraselmis sp. GSL018 isolated from the Great Salt Lake, Utah.</title>
        <authorList>
            <person name="Jinkerson R.E."/>
            <person name="D'Adamo S."/>
            <person name="Posewitz M.C."/>
        </authorList>
    </citation>
    <scope>NUCLEOTIDE SEQUENCE</scope>
    <source>
        <strain evidence="7">GSL018</strain>
    </source>
</reference>
<dbReference type="InterPro" id="IPR011687">
    <property type="entry name" value="Nop53/GLTSCR2"/>
</dbReference>
<evidence type="ECO:0000256" key="3">
    <source>
        <dbReference type="ARBA" id="ARBA00022517"/>
    </source>
</evidence>
<gene>
    <name evidence="7" type="ORF">TSPGSL018_15394</name>
</gene>
<name>A0A061R4R0_9CHLO</name>
<evidence type="ECO:0000256" key="4">
    <source>
        <dbReference type="ARBA" id="ARBA00023242"/>
    </source>
</evidence>
<dbReference type="GO" id="GO:0000027">
    <property type="term" value="P:ribosomal large subunit assembly"/>
    <property type="evidence" value="ECO:0007669"/>
    <property type="project" value="UniProtKB-UniRule"/>
</dbReference>
<feature type="region of interest" description="Disordered" evidence="6">
    <location>
        <begin position="234"/>
        <end position="328"/>
    </location>
</feature>
<feature type="compositionally biased region" description="Basic residues" evidence="6">
    <location>
        <begin position="1"/>
        <end position="15"/>
    </location>
</feature>
<dbReference type="Pfam" id="PF07767">
    <property type="entry name" value="Nop53"/>
    <property type="match status" value="1"/>
</dbReference>
<evidence type="ECO:0000256" key="5">
    <source>
        <dbReference type="PIRNR" id="PIRNR017302"/>
    </source>
</evidence>
<comment type="similarity">
    <text evidence="1 5">Belongs to the NOP53 family.</text>
</comment>
<dbReference type="PANTHER" id="PTHR14211">
    <property type="entry name" value="GLIOMA SUPPRESSOR CANDIDATE REGION GENE 2"/>
    <property type="match status" value="1"/>
</dbReference>
<dbReference type="PANTHER" id="PTHR14211:SF7">
    <property type="entry name" value="RIBOSOME BIOGENESIS PROTEIN NOP53"/>
    <property type="match status" value="1"/>
</dbReference>
<organism evidence="7">
    <name type="scientific">Tetraselmis sp. GSL018</name>
    <dbReference type="NCBI Taxonomy" id="582737"/>
    <lineage>
        <taxon>Eukaryota</taxon>
        <taxon>Viridiplantae</taxon>
        <taxon>Chlorophyta</taxon>
        <taxon>core chlorophytes</taxon>
        <taxon>Chlorodendrophyceae</taxon>
        <taxon>Chlorodendrales</taxon>
        <taxon>Chlorodendraceae</taxon>
        <taxon>Tetraselmis</taxon>
    </lineage>
</organism>
<sequence length="443" mass="49226">MVVSKSSRKGKKAWRRNIDTTQVEEDAARKTTEQQKGLELSETKDEDLFFIDKAQAKEIAPKPKGKSNRQKAPALLWSQAVLQGAHKARPVVAAKKPKPKGGPGLKLHELSKARKAPPPKAPPRPRAGSDSDEEPAEPITDLWEEQPAPAEAEWVPKPPGKFKRRKTLRGLPSKSAREAPLPAAPSVEVDAPGCSYNPDSEQHQDSIAEAVAAEVYKSLRGELAPKAPPQFVDLGEVEALDDIERLQVEEDIDEEEEERDHGAGEDAGAGADSKGRSDKKTKAKRNREKASRDAERELEQRRQLKKQRRDIDSLKEVHSGIEQDEAQKEALRLRREANRAEMAATRIPRLGRNPALKAPLQVLATSEVQHSLRQLKAHPMLIRDRFASLHRRGAVEPTRLVRKRSRKVEYTSGSRNANALAAHKELVELQNANKRNKKAAKGS</sequence>
<dbReference type="GO" id="GO:0006364">
    <property type="term" value="P:rRNA processing"/>
    <property type="evidence" value="ECO:0007669"/>
    <property type="project" value="TreeGrafter"/>
</dbReference>
<dbReference type="GO" id="GO:0005730">
    <property type="term" value="C:nucleolus"/>
    <property type="evidence" value="ECO:0007669"/>
    <property type="project" value="UniProtKB-SubCell"/>
</dbReference>
<dbReference type="EMBL" id="GBEZ01020988">
    <property type="protein sequence ID" value="JAC65729.1"/>
    <property type="molecule type" value="Transcribed_RNA"/>
</dbReference>
<dbReference type="PIRSF" id="PIRSF017302">
    <property type="entry name" value="Gltscr2"/>
    <property type="match status" value="1"/>
</dbReference>
<protein>
    <recommendedName>
        <fullName evidence="2 5">Ribosome biogenesis protein NOP53</fullName>
    </recommendedName>
</protein>
<keyword evidence="3 5" id="KW-0690">Ribosome biogenesis</keyword>
<feature type="region of interest" description="Disordered" evidence="6">
    <location>
        <begin position="1"/>
        <end position="204"/>
    </location>
</feature>
<dbReference type="GO" id="GO:0005654">
    <property type="term" value="C:nucleoplasm"/>
    <property type="evidence" value="ECO:0007669"/>
    <property type="project" value="UniProtKB-SubCell"/>
</dbReference>
<keyword evidence="4 5" id="KW-0539">Nucleus</keyword>
<feature type="compositionally biased region" description="Basic and acidic residues" evidence="6">
    <location>
        <begin position="309"/>
        <end position="328"/>
    </location>
</feature>
<feature type="compositionally biased region" description="Acidic residues" evidence="6">
    <location>
        <begin position="249"/>
        <end position="258"/>
    </location>
</feature>
<comment type="function">
    <text evidence="5">May play a role in ribosome biogenesis.</text>
</comment>
<dbReference type="AlphaFoldDB" id="A0A061R4R0"/>
<evidence type="ECO:0000256" key="6">
    <source>
        <dbReference type="SAM" id="MobiDB-lite"/>
    </source>
</evidence>
<feature type="compositionally biased region" description="Pro residues" evidence="6">
    <location>
        <begin position="116"/>
        <end position="125"/>
    </location>
</feature>
<evidence type="ECO:0000313" key="7">
    <source>
        <dbReference type="EMBL" id="JAC65729.1"/>
    </source>
</evidence>
<dbReference type="GO" id="GO:0008097">
    <property type="term" value="F:5S rRNA binding"/>
    <property type="evidence" value="ECO:0007669"/>
    <property type="project" value="TreeGrafter"/>
</dbReference>
<proteinExistence type="inferred from homology"/>
<evidence type="ECO:0000256" key="1">
    <source>
        <dbReference type="ARBA" id="ARBA00008838"/>
    </source>
</evidence>
<accession>A0A061R4R0</accession>